<dbReference type="GeneID" id="17298787"/>
<evidence type="ECO:0000313" key="4">
    <source>
        <dbReference type="EnsemblProtists" id="EKX41996"/>
    </source>
</evidence>
<dbReference type="PaxDb" id="55529-EKX41996"/>
<reference evidence="3 5" key="1">
    <citation type="journal article" date="2012" name="Nature">
        <title>Algal genomes reveal evolutionary mosaicism and the fate of nucleomorphs.</title>
        <authorList>
            <consortium name="DOE Joint Genome Institute"/>
            <person name="Curtis B.A."/>
            <person name="Tanifuji G."/>
            <person name="Burki F."/>
            <person name="Gruber A."/>
            <person name="Irimia M."/>
            <person name="Maruyama S."/>
            <person name="Arias M.C."/>
            <person name="Ball S.G."/>
            <person name="Gile G.H."/>
            <person name="Hirakawa Y."/>
            <person name="Hopkins J.F."/>
            <person name="Kuo A."/>
            <person name="Rensing S.A."/>
            <person name="Schmutz J."/>
            <person name="Symeonidi A."/>
            <person name="Elias M."/>
            <person name="Eveleigh R.J."/>
            <person name="Herman E.K."/>
            <person name="Klute M.J."/>
            <person name="Nakayama T."/>
            <person name="Obornik M."/>
            <person name="Reyes-Prieto A."/>
            <person name="Armbrust E.V."/>
            <person name="Aves S.J."/>
            <person name="Beiko R.G."/>
            <person name="Coutinho P."/>
            <person name="Dacks J.B."/>
            <person name="Durnford D.G."/>
            <person name="Fast N.M."/>
            <person name="Green B.R."/>
            <person name="Grisdale C.J."/>
            <person name="Hempel F."/>
            <person name="Henrissat B."/>
            <person name="Hoppner M.P."/>
            <person name="Ishida K."/>
            <person name="Kim E."/>
            <person name="Koreny L."/>
            <person name="Kroth P.G."/>
            <person name="Liu Y."/>
            <person name="Malik S.B."/>
            <person name="Maier U.G."/>
            <person name="McRose D."/>
            <person name="Mock T."/>
            <person name="Neilson J.A."/>
            <person name="Onodera N.T."/>
            <person name="Poole A.M."/>
            <person name="Pritham E.J."/>
            <person name="Richards T.A."/>
            <person name="Rocap G."/>
            <person name="Roy S.W."/>
            <person name="Sarai C."/>
            <person name="Schaack S."/>
            <person name="Shirato S."/>
            <person name="Slamovits C.H."/>
            <person name="Spencer D.F."/>
            <person name="Suzuki S."/>
            <person name="Worden A.Z."/>
            <person name="Zauner S."/>
            <person name="Barry K."/>
            <person name="Bell C."/>
            <person name="Bharti A.K."/>
            <person name="Crow J.A."/>
            <person name="Grimwood J."/>
            <person name="Kramer R."/>
            <person name="Lindquist E."/>
            <person name="Lucas S."/>
            <person name="Salamov A."/>
            <person name="McFadden G.I."/>
            <person name="Lane C.E."/>
            <person name="Keeling P.J."/>
            <person name="Gray M.W."/>
            <person name="Grigoriev I.V."/>
            <person name="Archibald J.M."/>
        </authorList>
    </citation>
    <scope>NUCLEOTIDE SEQUENCE</scope>
    <source>
        <strain evidence="3 5">CCMP2712</strain>
    </source>
</reference>
<evidence type="ECO:0000313" key="5">
    <source>
        <dbReference type="Proteomes" id="UP000011087"/>
    </source>
</evidence>
<dbReference type="EnsemblProtists" id="EKX41996">
    <property type="protein sequence ID" value="EKX41996"/>
    <property type="gene ID" value="GUITHDRAFT_111850"/>
</dbReference>
<evidence type="ECO:0000256" key="2">
    <source>
        <dbReference type="SAM" id="MobiDB-lite"/>
    </source>
</evidence>
<protein>
    <submittedName>
        <fullName evidence="3 4">Uncharacterized protein</fullName>
    </submittedName>
</protein>
<feature type="compositionally biased region" description="Pro residues" evidence="2">
    <location>
        <begin position="541"/>
        <end position="553"/>
    </location>
</feature>
<feature type="coiled-coil region" evidence="1">
    <location>
        <begin position="245"/>
        <end position="485"/>
    </location>
</feature>
<feature type="region of interest" description="Disordered" evidence="2">
    <location>
        <begin position="723"/>
        <end position="746"/>
    </location>
</feature>
<gene>
    <name evidence="3" type="ORF">GUITHDRAFT_111850</name>
</gene>
<feature type="region of interest" description="Disordered" evidence="2">
    <location>
        <begin position="531"/>
        <end position="560"/>
    </location>
</feature>
<name>L1J0G3_GUITC</name>
<evidence type="ECO:0000313" key="3">
    <source>
        <dbReference type="EMBL" id="EKX41996.1"/>
    </source>
</evidence>
<feature type="region of interest" description="Disordered" evidence="2">
    <location>
        <begin position="773"/>
        <end position="802"/>
    </location>
</feature>
<keyword evidence="5" id="KW-1185">Reference proteome</keyword>
<proteinExistence type="predicted"/>
<dbReference type="Proteomes" id="UP000011087">
    <property type="component" value="Unassembled WGS sequence"/>
</dbReference>
<dbReference type="RefSeq" id="XP_005828976.1">
    <property type="nucleotide sequence ID" value="XM_005828919.1"/>
</dbReference>
<dbReference type="HOGENOM" id="CLU_351078_0_0_1"/>
<organism evidence="3">
    <name type="scientific">Guillardia theta (strain CCMP2712)</name>
    <name type="common">Cryptophyte</name>
    <dbReference type="NCBI Taxonomy" id="905079"/>
    <lineage>
        <taxon>Eukaryota</taxon>
        <taxon>Cryptophyceae</taxon>
        <taxon>Pyrenomonadales</taxon>
        <taxon>Geminigeraceae</taxon>
        <taxon>Guillardia</taxon>
    </lineage>
</organism>
<dbReference type="KEGG" id="gtt:GUITHDRAFT_111850"/>
<feature type="region of interest" description="Disordered" evidence="2">
    <location>
        <begin position="44"/>
        <end position="77"/>
    </location>
</feature>
<feature type="region of interest" description="Disordered" evidence="2">
    <location>
        <begin position="1"/>
        <end position="30"/>
    </location>
</feature>
<keyword evidence="1" id="KW-0175">Coiled coil</keyword>
<evidence type="ECO:0000256" key="1">
    <source>
        <dbReference type="SAM" id="Coils"/>
    </source>
</evidence>
<sequence>MSSPRRNAGEAFSKSNKPTSRVHHGATKFPKLVEAAVEGGGLHYENDFEDDLSEHSKSTDSLRSPMRGAHRRTPHRGWEEDGEFDAIEKCGSEMRSIFQSWRRKNPSGDFMQDLSVVEQKLKMLELFVSSERQAWTGKYATKCQQHAALLLQLSACKQSNNKTMTQAFEDVTVMTERIKKTEESYLKCKIDKEHLEFEFQKEIAAMSRKLSEMEHSVYSARVESEKASREVKAQHQLVRQLEASSAAKDAEKEQLSLKATRLEQEIVARKTREVQLLQDVESLKQVLEQETLQAKMQMNESLTAKQEYESRMSQLQSELQESKQEIAYLSSLRATNEALVSKNASLEVELKEEIDERNKEVKQLKLAADFETSSLKSSKQQEVQMLQEEIDSLKSQLSRMEEQAKSEALLLKSELEECKNMVGQTRRADLLKVELSTAEKNESESNLVELRSRVQELTLELSKSRREADLSLDEANGKVAALTQEIAYLSYLKTHIHSYDQTYSKVIQSLSNKLDRVDECLMAVDAMRARAAEQTQLEQSSPPPAPAPPPSVPVSPRRDAAEAESARLIHNLKRWLNRERGLRKAMEEKVKDIRAERDFSKRLLKDFLLQSTRAKAEALASLSFLKLGDDAGGVELDPRRKREMLSKQVEKLKEMKMIAEGMSGGDESLMRSKEFTSGHVLFSKFHKDVMEVKSETPNSMSDFLLFGHDGRQEATKKHARAVNKGGSTEYLDDGGDGGGGRISDEDEGSLRSYLSGFLNGLMEEVVAQSIIGSETDSEVSFSPEEADERGGPRVDNLQELQS</sequence>
<dbReference type="AlphaFoldDB" id="L1J0G3"/>
<reference evidence="5" key="2">
    <citation type="submission" date="2012-11" db="EMBL/GenBank/DDBJ databases">
        <authorList>
            <person name="Kuo A."/>
            <person name="Curtis B.A."/>
            <person name="Tanifuji G."/>
            <person name="Burki F."/>
            <person name="Gruber A."/>
            <person name="Irimia M."/>
            <person name="Maruyama S."/>
            <person name="Arias M.C."/>
            <person name="Ball S.G."/>
            <person name="Gile G.H."/>
            <person name="Hirakawa Y."/>
            <person name="Hopkins J.F."/>
            <person name="Rensing S.A."/>
            <person name="Schmutz J."/>
            <person name="Symeonidi A."/>
            <person name="Elias M."/>
            <person name="Eveleigh R.J."/>
            <person name="Herman E.K."/>
            <person name="Klute M.J."/>
            <person name="Nakayama T."/>
            <person name="Obornik M."/>
            <person name="Reyes-Prieto A."/>
            <person name="Armbrust E.V."/>
            <person name="Aves S.J."/>
            <person name="Beiko R.G."/>
            <person name="Coutinho P."/>
            <person name="Dacks J.B."/>
            <person name="Durnford D.G."/>
            <person name="Fast N.M."/>
            <person name="Green B.R."/>
            <person name="Grisdale C."/>
            <person name="Hempe F."/>
            <person name="Henrissat B."/>
            <person name="Hoppner M.P."/>
            <person name="Ishida K.-I."/>
            <person name="Kim E."/>
            <person name="Koreny L."/>
            <person name="Kroth P.G."/>
            <person name="Liu Y."/>
            <person name="Malik S.-B."/>
            <person name="Maier U.G."/>
            <person name="McRose D."/>
            <person name="Mock T."/>
            <person name="Neilson J.A."/>
            <person name="Onodera N.T."/>
            <person name="Poole A.M."/>
            <person name="Pritham E.J."/>
            <person name="Richards T.A."/>
            <person name="Rocap G."/>
            <person name="Roy S.W."/>
            <person name="Sarai C."/>
            <person name="Schaack S."/>
            <person name="Shirato S."/>
            <person name="Slamovits C.H."/>
            <person name="Spencer D.F."/>
            <person name="Suzuki S."/>
            <person name="Worden A.Z."/>
            <person name="Zauner S."/>
            <person name="Barry K."/>
            <person name="Bell C."/>
            <person name="Bharti A.K."/>
            <person name="Crow J.A."/>
            <person name="Grimwood J."/>
            <person name="Kramer R."/>
            <person name="Lindquist E."/>
            <person name="Lucas S."/>
            <person name="Salamov A."/>
            <person name="McFadden G.I."/>
            <person name="Lane C.E."/>
            <person name="Keeling P.J."/>
            <person name="Gray M.W."/>
            <person name="Grigoriev I.V."/>
            <person name="Archibald J.M."/>
        </authorList>
    </citation>
    <scope>NUCLEOTIDE SEQUENCE</scope>
    <source>
        <strain evidence="5">CCMP2712</strain>
    </source>
</reference>
<reference evidence="4" key="3">
    <citation type="submission" date="2016-03" db="UniProtKB">
        <authorList>
            <consortium name="EnsemblProtists"/>
        </authorList>
    </citation>
    <scope>IDENTIFICATION</scope>
</reference>
<accession>L1J0G3</accession>
<dbReference type="EMBL" id="JH993019">
    <property type="protein sequence ID" value="EKX41996.1"/>
    <property type="molecule type" value="Genomic_DNA"/>
</dbReference>